<comment type="caution">
    <text evidence="1">The sequence shown here is derived from an EMBL/GenBank/DDBJ whole genome shotgun (WGS) entry which is preliminary data.</text>
</comment>
<reference evidence="1 2" key="1">
    <citation type="journal article" date="2023" name="Sci. Data">
        <title>Genome assembly of the Korean intertidal mud-creeper Batillaria attramentaria.</title>
        <authorList>
            <person name="Patra A.K."/>
            <person name="Ho P.T."/>
            <person name="Jun S."/>
            <person name="Lee S.J."/>
            <person name="Kim Y."/>
            <person name="Won Y.J."/>
        </authorList>
    </citation>
    <scope>NUCLEOTIDE SEQUENCE [LARGE SCALE GENOMIC DNA]</scope>
    <source>
        <strain evidence="1">Wonlab-2016</strain>
    </source>
</reference>
<protein>
    <submittedName>
        <fullName evidence="1">Uncharacterized protein</fullName>
    </submittedName>
</protein>
<dbReference type="AlphaFoldDB" id="A0ABD0K815"/>
<accession>A0ABD0K815</accession>
<evidence type="ECO:0000313" key="1">
    <source>
        <dbReference type="EMBL" id="KAK7483216.1"/>
    </source>
</evidence>
<sequence length="78" mass="8544">MYHMEAREGFHHTVLVGGPLEFLKARLSPHQMLMISGNDLENANFHKDKDAPIPSLSLSVCLTSTTVPPASVSVRTLT</sequence>
<dbReference type="EMBL" id="JACVVK020000230">
    <property type="protein sequence ID" value="KAK7483216.1"/>
    <property type="molecule type" value="Genomic_DNA"/>
</dbReference>
<keyword evidence="2" id="KW-1185">Reference proteome</keyword>
<organism evidence="1 2">
    <name type="scientific">Batillaria attramentaria</name>
    <dbReference type="NCBI Taxonomy" id="370345"/>
    <lineage>
        <taxon>Eukaryota</taxon>
        <taxon>Metazoa</taxon>
        <taxon>Spiralia</taxon>
        <taxon>Lophotrochozoa</taxon>
        <taxon>Mollusca</taxon>
        <taxon>Gastropoda</taxon>
        <taxon>Caenogastropoda</taxon>
        <taxon>Sorbeoconcha</taxon>
        <taxon>Cerithioidea</taxon>
        <taxon>Batillariidae</taxon>
        <taxon>Batillaria</taxon>
    </lineage>
</organism>
<name>A0ABD0K815_9CAEN</name>
<evidence type="ECO:0000313" key="2">
    <source>
        <dbReference type="Proteomes" id="UP001519460"/>
    </source>
</evidence>
<gene>
    <name evidence="1" type="ORF">BaRGS_00025509</name>
</gene>
<dbReference type="Proteomes" id="UP001519460">
    <property type="component" value="Unassembled WGS sequence"/>
</dbReference>
<proteinExistence type="predicted"/>